<proteinExistence type="predicted"/>
<accession>T1JPH9</accession>
<keyword evidence="2" id="KW-1185">Reference proteome</keyword>
<dbReference type="Proteomes" id="UP000014500">
    <property type="component" value="Unassembled WGS sequence"/>
</dbReference>
<name>T1JPH9_STRMM</name>
<sequence length="80" mass="9336">KSTFQLKTDISKLSKADQAEYNAIRKCGIDRNTCANANLKWWQLYMQLHSTWILRKWTKITTNDFANTFIALVNIPKLTT</sequence>
<protein>
    <submittedName>
        <fullName evidence="1">Uncharacterized protein</fullName>
    </submittedName>
</protein>
<dbReference type="EnsemblMetazoa" id="SMAR015756-RA">
    <property type="protein sequence ID" value="SMAR015756-PA"/>
    <property type="gene ID" value="SMAR015756"/>
</dbReference>
<reference evidence="2" key="1">
    <citation type="submission" date="2011-05" db="EMBL/GenBank/DDBJ databases">
        <authorList>
            <person name="Richards S.R."/>
            <person name="Qu J."/>
            <person name="Jiang H."/>
            <person name="Jhangiani S.N."/>
            <person name="Agravi P."/>
            <person name="Goodspeed R."/>
            <person name="Gross S."/>
            <person name="Mandapat C."/>
            <person name="Jackson L."/>
            <person name="Mathew T."/>
            <person name="Pu L."/>
            <person name="Thornton R."/>
            <person name="Saada N."/>
            <person name="Wilczek-Boney K.B."/>
            <person name="Lee S."/>
            <person name="Kovar C."/>
            <person name="Wu Y."/>
            <person name="Scherer S.E."/>
            <person name="Worley K.C."/>
            <person name="Muzny D.M."/>
            <person name="Gibbs R."/>
        </authorList>
    </citation>
    <scope>NUCLEOTIDE SEQUENCE</scope>
    <source>
        <strain evidence="2">Brora</strain>
    </source>
</reference>
<organism evidence="1 2">
    <name type="scientific">Strigamia maritima</name>
    <name type="common">European centipede</name>
    <name type="synonym">Geophilus maritimus</name>
    <dbReference type="NCBI Taxonomy" id="126957"/>
    <lineage>
        <taxon>Eukaryota</taxon>
        <taxon>Metazoa</taxon>
        <taxon>Ecdysozoa</taxon>
        <taxon>Arthropoda</taxon>
        <taxon>Myriapoda</taxon>
        <taxon>Chilopoda</taxon>
        <taxon>Pleurostigmophora</taxon>
        <taxon>Geophilomorpha</taxon>
        <taxon>Linotaeniidae</taxon>
        <taxon>Strigamia</taxon>
    </lineage>
</organism>
<dbReference type="EMBL" id="JH431865">
    <property type="status" value="NOT_ANNOTATED_CDS"/>
    <property type="molecule type" value="Genomic_DNA"/>
</dbReference>
<dbReference type="HOGENOM" id="CLU_2597050_0_0_1"/>
<dbReference type="AlphaFoldDB" id="T1JPH9"/>
<reference evidence="1" key="2">
    <citation type="submission" date="2015-02" db="UniProtKB">
        <authorList>
            <consortium name="EnsemblMetazoa"/>
        </authorList>
    </citation>
    <scope>IDENTIFICATION</scope>
</reference>
<evidence type="ECO:0000313" key="1">
    <source>
        <dbReference type="EnsemblMetazoa" id="SMAR015756-PA"/>
    </source>
</evidence>
<evidence type="ECO:0000313" key="2">
    <source>
        <dbReference type="Proteomes" id="UP000014500"/>
    </source>
</evidence>